<dbReference type="EMBL" id="CP096019">
    <property type="protein sequence ID" value="UPM41899.1"/>
    <property type="molecule type" value="Genomic_DNA"/>
</dbReference>
<keyword evidence="5" id="KW-0777">Teichoic acid biosynthesis</keyword>
<evidence type="ECO:0000256" key="6">
    <source>
        <dbReference type="ARBA" id="ARBA00023136"/>
    </source>
</evidence>
<name>A0A8T9ZZM2_9EURY</name>
<dbReference type="Gene3D" id="3.40.50.12580">
    <property type="match status" value="1"/>
</dbReference>
<dbReference type="Proteomes" id="UP000831768">
    <property type="component" value="Chromosome"/>
</dbReference>
<keyword evidence="6" id="KW-0472">Membrane</keyword>
<evidence type="ECO:0000256" key="2">
    <source>
        <dbReference type="ARBA" id="ARBA00010488"/>
    </source>
</evidence>
<sequence length="389" mass="44293">MSAGLSYLWLGLLYVLSFVWPKDETLWVFGAKEGSAFVDNSKYLYLHTAEERPNVRAVWLSRNETVVETLQSRGYEAYHADSFRGTYASLRASVAFVSHGTQDVNVWCAGGTTIVGLWHGIMLKQVEWDAHRQIDHPIVGPIERGKYALFKQFDWLTVTSEAMVEPFASGRNMDPSQVVVTGYPRNDLLDGTFPDGRTETEADIYETAAKRHEESDVFLYAPTFHEETGQHVGEHLDLSKLDAKLTEIDAYLIVKPHPRDRIDVDRAECSRIISMPSALDVYPLLPSIDALITDYSSLYFDYLLLDRPVVFYPFDRERYRETRGFNLDYDEATPGPVATEFDELLVSIESVLETDEFAAERDAVREEFLQPPGTNRCEAVCDRFDPARE</sequence>
<dbReference type="SUPFAM" id="SSF53756">
    <property type="entry name" value="UDP-Glycosyltransferase/glycogen phosphorylase"/>
    <property type="match status" value="1"/>
</dbReference>
<dbReference type="InterPro" id="IPR043149">
    <property type="entry name" value="TagF_N"/>
</dbReference>
<comment type="similarity">
    <text evidence="2">Belongs to the CDP-glycerol glycerophosphotransferase family.</text>
</comment>
<dbReference type="PANTHER" id="PTHR37316">
    <property type="entry name" value="TEICHOIC ACID GLYCEROL-PHOSPHATE PRIMASE"/>
    <property type="match status" value="1"/>
</dbReference>
<keyword evidence="4" id="KW-0808">Transferase</keyword>
<dbReference type="Pfam" id="PF04464">
    <property type="entry name" value="Glyphos_transf"/>
    <property type="match status" value="1"/>
</dbReference>
<proteinExistence type="inferred from homology"/>
<dbReference type="AlphaFoldDB" id="A0A8T9ZZM2"/>
<accession>A0A8T9ZZM2</accession>
<gene>
    <name evidence="7" type="ORF">MW046_07920</name>
</gene>
<dbReference type="RefSeq" id="WP_247992578.1">
    <property type="nucleotide sequence ID" value="NZ_CP096019.1"/>
</dbReference>
<dbReference type="InterPro" id="IPR043148">
    <property type="entry name" value="TagF_C"/>
</dbReference>
<evidence type="ECO:0000313" key="8">
    <source>
        <dbReference type="Proteomes" id="UP000831768"/>
    </source>
</evidence>
<dbReference type="GO" id="GO:0005886">
    <property type="term" value="C:plasma membrane"/>
    <property type="evidence" value="ECO:0007669"/>
    <property type="project" value="UniProtKB-SubCell"/>
</dbReference>
<dbReference type="InterPro" id="IPR007554">
    <property type="entry name" value="Glycerophosphate_synth"/>
</dbReference>
<evidence type="ECO:0000256" key="3">
    <source>
        <dbReference type="ARBA" id="ARBA00022475"/>
    </source>
</evidence>
<organism evidence="7 8">
    <name type="scientific">Halocatena salina</name>
    <dbReference type="NCBI Taxonomy" id="2934340"/>
    <lineage>
        <taxon>Archaea</taxon>
        <taxon>Methanobacteriati</taxon>
        <taxon>Methanobacteriota</taxon>
        <taxon>Stenosarchaea group</taxon>
        <taxon>Halobacteria</taxon>
        <taxon>Halobacteriales</taxon>
        <taxon>Natronomonadaceae</taxon>
        <taxon>Halocatena</taxon>
    </lineage>
</organism>
<dbReference type="KEGG" id="haad:MW046_07920"/>
<keyword evidence="3" id="KW-1003">Cell membrane</keyword>
<protein>
    <submittedName>
        <fullName evidence="7">CDP-glycerol glycerophosphotransferase family protein</fullName>
    </submittedName>
</protein>
<dbReference type="Gene3D" id="3.40.50.11820">
    <property type="match status" value="1"/>
</dbReference>
<keyword evidence="8" id="KW-1185">Reference proteome</keyword>
<evidence type="ECO:0000256" key="4">
    <source>
        <dbReference type="ARBA" id="ARBA00022679"/>
    </source>
</evidence>
<dbReference type="PANTHER" id="PTHR37316:SF3">
    <property type="entry name" value="TEICHOIC ACID GLYCEROL-PHOSPHATE TRANSFERASE"/>
    <property type="match status" value="1"/>
</dbReference>
<evidence type="ECO:0000256" key="5">
    <source>
        <dbReference type="ARBA" id="ARBA00022944"/>
    </source>
</evidence>
<evidence type="ECO:0000313" key="7">
    <source>
        <dbReference type="EMBL" id="UPM41899.1"/>
    </source>
</evidence>
<dbReference type="GO" id="GO:0047355">
    <property type="term" value="F:CDP-glycerol glycerophosphotransferase activity"/>
    <property type="evidence" value="ECO:0007669"/>
    <property type="project" value="InterPro"/>
</dbReference>
<comment type="subcellular location">
    <subcellularLocation>
        <location evidence="1">Cell membrane</location>
        <topology evidence="1">Peripheral membrane protein</topology>
    </subcellularLocation>
</comment>
<evidence type="ECO:0000256" key="1">
    <source>
        <dbReference type="ARBA" id="ARBA00004202"/>
    </source>
</evidence>
<dbReference type="GeneID" id="71927965"/>
<reference evidence="7" key="1">
    <citation type="submission" date="2022-04" db="EMBL/GenBank/DDBJ databases">
        <title>Halocatena sp. nov., isolated from a salt lake.</title>
        <authorList>
            <person name="Cui H.-L."/>
        </authorList>
    </citation>
    <scope>NUCLEOTIDE SEQUENCE</scope>
    <source>
        <strain evidence="7">AD-1</strain>
    </source>
</reference>
<dbReference type="InterPro" id="IPR051612">
    <property type="entry name" value="Teichoic_Acid_Biosynth"/>
</dbReference>